<dbReference type="PANTHER" id="PTHR43280:SF27">
    <property type="entry name" value="TRANSCRIPTIONAL REGULATOR MTLR"/>
    <property type="match status" value="1"/>
</dbReference>
<sequence length="281" mass="32728">MKAHYFKIDQFEVPFRVQVDELPYFYNKYHYHPQNQLTYIEKGTGTYLIGNKIGRFAEGDMFVLGSHLPHVFMSDDKYFTDQQLGVRSVNVFFTPDFFSDKILFIEELSAFKDFISLTKAGLQFNSFSKKEILSDLPQKEGFSRIVCFLEIIESLIASKNKALAIDVLYKMEEPNPKMEKLYLFTFENFKSKISLSEVADLAGYSENAFCKFFKKNTGQTYVNFLNEVRISHALSLLQDPLKSITDVAYESGFQNMSNFNRQFFKKTNINPKTYQLKLHSL</sequence>
<gene>
    <name evidence="5" type="ORF">ACFOOI_08565</name>
</gene>
<dbReference type="Pfam" id="PF12833">
    <property type="entry name" value="HTH_18"/>
    <property type="match status" value="1"/>
</dbReference>
<protein>
    <submittedName>
        <fullName evidence="5">AraC family transcriptional regulator</fullName>
    </submittedName>
</protein>
<evidence type="ECO:0000256" key="2">
    <source>
        <dbReference type="ARBA" id="ARBA00023125"/>
    </source>
</evidence>
<feature type="domain" description="HTH araC/xylS-type" evidence="4">
    <location>
        <begin position="179"/>
        <end position="277"/>
    </location>
</feature>
<organism evidence="5 6">
    <name type="scientific">Lacihabitans lacunae</name>
    <dbReference type="NCBI Taxonomy" id="1028214"/>
    <lineage>
        <taxon>Bacteria</taxon>
        <taxon>Pseudomonadati</taxon>
        <taxon>Bacteroidota</taxon>
        <taxon>Cytophagia</taxon>
        <taxon>Cytophagales</taxon>
        <taxon>Leadbetterellaceae</taxon>
        <taxon>Lacihabitans</taxon>
    </lineage>
</organism>
<dbReference type="SUPFAM" id="SSF51182">
    <property type="entry name" value="RmlC-like cupins"/>
    <property type="match status" value="1"/>
</dbReference>
<dbReference type="Pfam" id="PF02311">
    <property type="entry name" value="AraC_binding"/>
    <property type="match status" value="1"/>
</dbReference>
<comment type="caution">
    <text evidence="5">The sequence shown here is derived from an EMBL/GenBank/DDBJ whole genome shotgun (WGS) entry which is preliminary data.</text>
</comment>
<accession>A0ABV7YU43</accession>
<dbReference type="Gene3D" id="2.60.120.10">
    <property type="entry name" value="Jelly Rolls"/>
    <property type="match status" value="1"/>
</dbReference>
<evidence type="ECO:0000256" key="3">
    <source>
        <dbReference type="ARBA" id="ARBA00023163"/>
    </source>
</evidence>
<dbReference type="InterPro" id="IPR014710">
    <property type="entry name" value="RmlC-like_jellyroll"/>
</dbReference>
<dbReference type="InterPro" id="IPR011051">
    <property type="entry name" value="RmlC_Cupin_sf"/>
</dbReference>
<dbReference type="InterPro" id="IPR009057">
    <property type="entry name" value="Homeodomain-like_sf"/>
</dbReference>
<dbReference type="SUPFAM" id="SSF46689">
    <property type="entry name" value="Homeodomain-like"/>
    <property type="match status" value="2"/>
</dbReference>
<keyword evidence="2" id="KW-0238">DNA-binding</keyword>
<reference evidence="6" key="1">
    <citation type="journal article" date="2019" name="Int. J. Syst. Evol. Microbiol.">
        <title>The Global Catalogue of Microorganisms (GCM) 10K type strain sequencing project: providing services to taxonomists for standard genome sequencing and annotation.</title>
        <authorList>
            <consortium name="The Broad Institute Genomics Platform"/>
            <consortium name="The Broad Institute Genome Sequencing Center for Infectious Disease"/>
            <person name="Wu L."/>
            <person name="Ma J."/>
        </authorList>
    </citation>
    <scope>NUCLEOTIDE SEQUENCE [LARGE SCALE GENOMIC DNA]</scope>
    <source>
        <strain evidence="6">CECT 7956</strain>
    </source>
</reference>
<dbReference type="InterPro" id="IPR018060">
    <property type="entry name" value="HTH_AraC"/>
</dbReference>
<dbReference type="RefSeq" id="WP_379837049.1">
    <property type="nucleotide sequence ID" value="NZ_JBHRYQ010000001.1"/>
</dbReference>
<keyword evidence="6" id="KW-1185">Reference proteome</keyword>
<keyword evidence="1" id="KW-0805">Transcription regulation</keyword>
<dbReference type="PROSITE" id="PS01124">
    <property type="entry name" value="HTH_ARAC_FAMILY_2"/>
    <property type="match status" value="1"/>
</dbReference>
<dbReference type="Gene3D" id="1.10.10.60">
    <property type="entry name" value="Homeodomain-like"/>
    <property type="match status" value="2"/>
</dbReference>
<dbReference type="PANTHER" id="PTHR43280">
    <property type="entry name" value="ARAC-FAMILY TRANSCRIPTIONAL REGULATOR"/>
    <property type="match status" value="1"/>
</dbReference>
<dbReference type="SMART" id="SM00342">
    <property type="entry name" value="HTH_ARAC"/>
    <property type="match status" value="1"/>
</dbReference>
<name>A0ABV7YU43_9BACT</name>
<evidence type="ECO:0000256" key="1">
    <source>
        <dbReference type="ARBA" id="ARBA00023015"/>
    </source>
</evidence>
<proteinExistence type="predicted"/>
<dbReference type="EMBL" id="JBHRYQ010000001">
    <property type="protein sequence ID" value="MFC3810704.1"/>
    <property type="molecule type" value="Genomic_DNA"/>
</dbReference>
<evidence type="ECO:0000313" key="5">
    <source>
        <dbReference type="EMBL" id="MFC3810704.1"/>
    </source>
</evidence>
<evidence type="ECO:0000259" key="4">
    <source>
        <dbReference type="PROSITE" id="PS01124"/>
    </source>
</evidence>
<dbReference type="Proteomes" id="UP001595616">
    <property type="component" value="Unassembled WGS sequence"/>
</dbReference>
<keyword evidence="3" id="KW-0804">Transcription</keyword>
<dbReference type="InterPro" id="IPR003313">
    <property type="entry name" value="AraC-bd"/>
</dbReference>
<evidence type="ECO:0000313" key="6">
    <source>
        <dbReference type="Proteomes" id="UP001595616"/>
    </source>
</evidence>